<dbReference type="AlphaFoldDB" id="S0F012"/>
<keyword evidence="2" id="KW-1185">Reference proteome</keyword>
<proteinExistence type="predicted"/>
<dbReference type="Proteomes" id="UP000014227">
    <property type="component" value="Chromosome I"/>
</dbReference>
<protein>
    <submittedName>
        <fullName evidence="1">Uncharacterized protein</fullName>
    </submittedName>
</protein>
<dbReference type="KEGG" id="ccz:CCALI_02518"/>
<evidence type="ECO:0000313" key="1">
    <source>
        <dbReference type="EMBL" id="CCW36315.1"/>
    </source>
</evidence>
<dbReference type="InParanoid" id="S0F012"/>
<name>S0F012_CHTCT</name>
<sequence>MPARFTPCACPFYPVPARVCPCACSFHPVCPCDHGFPRNRVVMGVIGRPQGVAPHSFVCLSTNLATRTKPTHIKHPPIVGAGPRACPFHPPCLPVSPLCLSVVITCPQKSGRPWGFPIRATTGGRPYNPIPLSLEGRCECWVGAGPCACPCAPVPARFTPCACPFHTRACPF</sequence>
<reference evidence="2" key="1">
    <citation type="submission" date="2013-03" db="EMBL/GenBank/DDBJ databases">
        <title>Genome sequence of Chthonomonas calidirosea, the first sequenced genome from the Armatimonadetes phylum (formally candidate division OP10).</title>
        <authorList>
            <person name="Lee K.C.Y."/>
            <person name="Morgan X.C."/>
            <person name="Dunfield P.F."/>
            <person name="Tamas I."/>
            <person name="Houghton K.M."/>
            <person name="Vyssotski M."/>
            <person name="Ryan J.L.J."/>
            <person name="Lagutin K."/>
            <person name="McDonald I.R."/>
            <person name="Stott M.B."/>
        </authorList>
    </citation>
    <scope>NUCLEOTIDE SEQUENCE [LARGE SCALE GENOMIC DNA]</scope>
    <source>
        <strain evidence="2">DSM 23976 / ICMP 18418 / T49</strain>
    </source>
</reference>
<accession>S0F012</accession>
<evidence type="ECO:0000313" key="2">
    <source>
        <dbReference type="Proteomes" id="UP000014227"/>
    </source>
</evidence>
<dbReference type="EMBL" id="HF951689">
    <property type="protein sequence ID" value="CCW36315.1"/>
    <property type="molecule type" value="Genomic_DNA"/>
</dbReference>
<gene>
    <name evidence="1" type="ORF">CCALI_02518</name>
</gene>
<organism evidence="1 2">
    <name type="scientific">Chthonomonas calidirosea (strain DSM 23976 / ICMP 18418 / T49)</name>
    <dbReference type="NCBI Taxonomy" id="1303518"/>
    <lineage>
        <taxon>Bacteria</taxon>
        <taxon>Bacillati</taxon>
        <taxon>Armatimonadota</taxon>
        <taxon>Chthonomonadia</taxon>
        <taxon>Chthonomonadales</taxon>
        <taxon>Chthonomonadaceae</taxon>
        <taxon>Chthonomonas</taxon>
    </lineage>
</organism>
<dbReference type="HOGENOM" id="CLU_1552577_0_0_0"/>